<evidence type="ECO:0000313" key="1">
    <source>
        <dbReference type="EMBL" id="CBY33612.1"/>
    </source>
</evidence>
<reference evidence="1" key="1">
    <citation type="journal article" date="2010" name="Science">
        <title>Plasticity of animal genome architecture unmasked by rapid evolution of a pelagic tunicate.</title>
        <authorList>
            <person name="Denoeud F."/>
            <person name="Henriet S."/>
            <person name="Mungpakdee S."/>
            <person name="Aury J.M."/>
            <person name="Da Silva C."/>
            <person name="Brinkmann H."/>
            <person name="Mikhaleva J."/>
            <person name="Olsen L.C."/>
            <person name="Jubin C."/>
            <person name="Canestro C."/>
            <person name="Bouquet J.M."/>
            <person name="Danks G."/>
            <person name="Poulain J."/>
            <person name="Campsteijn C."/>
            <person name="Adamski M."/>
            <person name="Cross I."/>
            <person name="Yadetie F."/>
            <person name="Muffato M."/>
            <person name="Louis A."/>
            <person name="Butcher S."/>
            <person name="Tsagkogeorga G."/>
            <person name="Konrad A."/>
            <person name="Singh S."/>
            <person name="Jensen M.F."/>
            <person name="Cong E.H."/>
            <person name="Eikeseth-Otteraa H."/>
            <person name="Noel B."/>
            <person name="Anthouard V."/>
            <person name="Porcel B.M."/>
            <person name="Kachouri-Lafond R."/>
            <person name="Nishino A."/>
            <person name="Ugolini M."/>
            <person name="Chourrout P."/>
            <person name="Nishida H."/>
            <person name="Aasland R."/>
            <person name="Huzurbazar S."/>
            <person name="Westhof E."/>
            <person name="Delsuc F."/>
            <person name="Lehrach H."/>
            <person name="Reinhardt R."/>
            <person name="Weissenbach J."/>
            <person name="Roy S.W."/>
            <person name="Artiguenave F."/>
            <person name="Postlethwait J.H."/>
            <person name="Manak J.R."/>
            <person name="Thompson E.M."/>
            <person name="Jaillon O."/>
            <person name="Du Pasquier L."/>
            <person name="Boudinot P."/>
            <person name="Liberles D.A."/>
            <person name="Volff J.N."/>
            <person name="Philippe H."/>
            <person name="Lenhard B."/>
            <person name="Roest Crollius H."/>
            <person name="Wincker P."/>
            <person name="Chourrout D."/>
        </authorList>
    </citation>
    <scope>NUCLEOTIDE SEQUENCE [LARGE SCALE GENOMIC DNA]</scope>
</reference>
<gene>
    <name evidence="1" type="ORF">GSOID_T00021536001</name>
</gene>
<dbReference type="EMBL" id="FN654431">
    <property type="protein sequence ID" value="CBY33612.1"/>
    <property type="molecule type" value="Genomic_DNA"/>
</dbReference>
<organism evidence="1">
    <name type="scientific">Oikopleura dioica</name>
    <name type="common">Tunicate</name>
    <dbReference type="NCBI Taxonomy" id="34765"/>
    <lineage>
        <taxon>Eukaryota</taxon>
        <taxon>Metazoa</taxon>
        <taxon>Chordata</taxon>
        <taxon>Tunicata</taxon>
        <taxon>Appendicularia</taxon>
        <taxon>Copelata</taxon>
        <taxon>Oikopleuridae</taxon>
        <taxon>Oikopleura</taxon>
    </lineage>
</organism>
<accession>E4YDK1</accession>
<dbReference type="Proteomes" id="UP000011014">
    <property type="component" value="Unassembled WGS sequence"/>
</dbReference>
<name>E4YDK1_OIKDI</name>
<dbReference type="AlphaFoldDB" id="E4YDK1"/>
<protein>
    <submittedName>
        <fullName evidence="1">Uncharacterized protein</fullName>
    </submittedName>
</protein>
<sequence>MSFSGSSASLNLSRNVTSASLNSSGKAVKAVIKASFNKIFGREFQRDYHIRDCEIDDYVFVTQEFIDNYGDFIECATTADKHLALIVYPFKYSYNNEGCEIIRISYKSTSFLF</sequence>
<proteinExistence type="predicted"/>